<dbReference type="OrthoDB" id="5739095at2"/>
<keyword evidence="1" id="KW-0812">Transmembrane</keyword>
<feature type="chain" id="PRO_5020332815" description="PA2779 family protein" evidence="2">
    <location>
        <begin position="27"/>
        <end position="118"/>
    </location>
</feature>
<dbReference type="RefSeq" id="WP_117314929.1">
    <property type="nucleotide sequence ID" value="NZ_QQSW01000002.1"/>
</dbReference>
<evidence type="ECO:0000313" key="3">
    <source>
        <dbReference type="EMBL" id="TCO76662.1"/>
    </source>
</evidence>
<evidence type="ECO:0000256" key="2">
    <source>
        <dbReference type="SAM" id="SignalP"/>
    </source>
</evidence>
<accession>A0A4R2KUT5</accession>
<evidence type="ECO:0000313" key="4">
    <source>
        <dbReference type="Proteomes" id="UP000294980"/>
    </source>
</evidence>
<organism evidence="3 4">
    <name type="scientific">Chromatocurvus halotolerans</name>
    <dbReference type="NCBI Taxonomy" id="1132028"/>
    <lineage>
        <taxon>Bacteria</taxon>
        <taxon>Pseudomonadati</taxon>
        <taxon>Pseudomonadota</taxon>
        <taxon>Gammaproteobacteria</taxon>
        <taxon>Cellvibrionales</taxon>
        <taxon>Halieaceae</taxon>
        <taxon>Chromatocurvus</taxon>
    </lineage>
</organism>
<dbReference type="AlphaFoldDB" id="A0A4R2KUT5"/>
<gene>
    <name evidence="3" type="ORF">EV688_104116</name>
</gene>
<comment type="caution">
    <text evidence="3">The sequence shown here is derived from an EMBL/GenBank/DDBJ whole genome shotgun (WGS) entry which is preliminary data.</text>
</comment>
<dbReference type="InterPro" id="IPR046735">
    <property type="entry name" value="PA2779-like"/>
</dbReference>
<feature type="transmembrane region" description="Helical" evidence="1">
    <location>
        <begin position="87"/>
        <end position="106"/>
    </location>
</feature>
<name>A0A4R2KUT5_9GAMM</name>
<dbReference type="NCBIfam" id="NF033919">
    <property type="entry name" value="PA2779_fam"/>
    <property type="match status" value="1"/>
</dbReference>
<keyword evidence="2" id="KW-0732">Signal</keyword>
<proteinExistence type="predicted"/>
<sequence length="118" mass="12583">MKAMRLGVWLKVLVLVVTGWAGTAQAAVIGTAEHLQAAQQRTDVAQLRESVEQQLLRLGVTNDDALARVAALSREELQLLADKIDELPAGGIVGTIGVVFIVLLLLELVGITDIFTAI</sequence>
<keyword evidence="4" id="KW-1185">Reference proteome</keyword>
<reference evidence="3 4" key="1">
    <citation type="submission" date="2019-03" db="EMBL/GenBank/DDBJ databases">
        <title>Genomic Encyclopedia of Type Strains, Phase IV (KMG-IV): sequencing the most valuable type-strain genomes for metagenomic binning, comparative biology and taxonomic classification.</title>
        <authorList>
            <person name="Goeker M."/>
        </authorList>
    </citation>
    <scope>NUCLEOTIDE SEQUENCE [LARGE SCALE GENOMIC DNA]</scope>
    <source>
        <strain evidence="3 4">DSM 23344</strain>
    </source>
</reference>
<evidence type="ECO:0008006" key="5">
    <source>
        <dbReference type="Google" id="ProtNLM"/>
    </source>
</evidence>
<keyword evidence="1" id="KW-1133">Transmembrane helix</keyword>
<protein>
    <recommendedName>
        <fullName evidence="5">PA2779 family protein</fullName>
    </recommendedName>
</protein>
<evidence type="ECO:0000256" key="1">
    <source>
        <dbReference type="SAM" id="Phobius"/>
    </source>
</evidence>
<dbReference type="EMBL" id="SLWX01000004">
    <property type="protein sequence ID" value="TCO76662.1"/>
    <property type="molecule type" value="Genomic_DNA"/>
</dbReference>
<keyword evidence="1" id="KW-0472">Membrane</keyword>
<dbReference type="Pfam" id="PF20332">
    <property type="entry name" value="DUF6627"/>
    <property type="match status" value="1"/>
</dbReference>
<feature type="signal peptide" evidence="2">
    <location>
        <begin position="1"/>
        <end position="26"/>
    </location>
</feature>
<dbReference type="Proteomes" id="UP000294980">
    <property type="component" value="Unassembled WGS sequence"/>
</dbReference>